<accession>A0ABV0PK51</accession>
<feature type="domain" description="Vacuolar sorting protein 39/Transforming growth factor beta receptor-associated" evidence="1">
    <location>
        <begin position="15"/>
        <end position="77"/>
    </location>
</feature>
<dbReference type="InterPro" id="IPR032914">
    <property type="entry name" value="Vam6/VPS39/TRAP1"/>
</dbReference>
<evidence type="ECO:0000313" key="2">
    <source>
        <dbReference type="EMBL" id="MEQ2183873.1"/>
    </source>
</evidence>
<keyword evidence="3" id="KW-1185">Reference proteome</keyword>
<keyword evidence="2" id="KW-0675">Receptor</keyword>
<dbReference type="PANTHER" id="PTHR12894:SF29">
    <property type="entry name" value="TRANSFORMING GROWTH FACTOR-BETA RECEPTOR-ASSOCIATED PROTEIN 1 HOMOLOG"/>
    <property type="match status" value="1"/>
</dbReference>
<protein>
    <submittedName>
        <fullName evidence="2">Transforming growth factor, beta receptor associated protein 1</fullName>
    </submittedName>
</protein>
<proteinExistence type="predicted"/>
<dbReference type="InterPro" id="IPR019452">
    <property type="entry name" value="VPS39/TGF_beta_rcpt-assoc_1"/>
</dbReference>
<dbReference type="PANTHER" id="PTHR12894">
    <property type="entry name" value="CNH DOMAIN CONTAINING"/>
    <property type="match status" value="1"/>
</dbReference>
<organism evidence="2 3">
    <name type="scientific">Goodea atripinnis</name>
    <dbReference type="NCBI Taxonomy" id="208336"/>
    <lineage>
        <taxon>Eukaryota</taxon>
        <taxon>Metazoa</taxon>
        <taxon>Chordata</taxon>
        <taxon>Craniata</taxon>
        <taxon>Vertebrata</taxon>
        <taxon>Euteleostomi</taxon>
        <taxon>Actinopterygii</taxon>
        <taxon>Neopterygii</taxon>
        <taxon>Teleostei</taxon>
        <taxon>Neoteleostei</taxon>
        <taxon>Acanthomorphata</taxon>
        <taxon>Ovalentaria</taxon>
        <taxon>Atherinomorphae</taxon>
        <taxon>Cyprinodontiformes</taxon>
        <taxon>Goodeidae</taxon>
        <taxon>Goodea</taxon>
    </lineage>
</organism>
<reference evidence="2 3" key="1">
    <citation type="submission" date="2021-06" db="EMBL/GenBank/DDBJ databases">
        <authorList>
            <person name="Palmer J.M."/>
        </authorList>
    </citation>
    <scope>NUCLEOTIDE SEQUENCE [LARGE SCALE GENOMIC DNA]</scope>
    <source>
        <strain evidence="2 3">GA_2019</strain>
        <tissue evidence="2">Muscle</tissue>
    </source>
</reference>
<dbReference type="Pfam" id="PF10366">
    <property type="entry name" value="Vps39_1"/>
    <property type="match status" value="1"/>
</dbReference>
<dbReference type="Proteomes" id="UP001476798">
    <property type="component" value="Unassembled WGS sequence"/>
</dbReference>
<name>A0ABV0PK51_9TELE</name>
<gene>
    <name evidence="2" type="primary">TGFBRAP1</name>
    <name evidence="2" type="ORF">GOODEAATRI_002392</name>
</gene>
<evidence type="ECO:0000259" key="1">
    <source>
        <dbReference type="Pfam" id="PF10366"/>
    </source>
</evidence>
<evidence type="ECO:0000313" key="3">
    <source>
        <dbReference type="Proteomes" id="UP001476798"/>
    </source>
</evidence>
<sequence>MYLKPDVTRSLISFRYFALGLLYHFNGQDAAALQLWIRIVDGELQDCTRSDLYEYIVDFLCCSSNMKMVWKYADWALRKDPTTGVHIFTKRPVSKGRSEVNPDEVITYLGKHSQALLLYLEHLVLERKIQVKKELINCNQEMLENQSVT</sequence>
<comment type="caution">
    <text evidence="2">The sequence shown here is derived from an EMBL/GenBank/DDBJ whole genome shotgun (WGS) entry which is preliminary data.</text>
</comment>
<dbReference type="EMBL" id="JAHRIO010080048">
    <property type="protein sequence ID" value="MEQ2183873.1"/>
    <property type="molecule type" value="Genomic_DNA"/>
</dbReference>